<dbReference type="Proteomes" id="UP000836387">
    <property type="component" value="Unassembled WGS sequence"/>
</dbReference>
<reference evidence="1" key="1">
    <citation type="submission" date="2020-04" db="EMBL/GenBank/DDBJ databases">
        <authorList>
            <person name="Broberg M."/>
        </authorList>
    </citation>
    <scope>NUCLEOTIDE SEQUENCE</scope>
</reference>
<proteinExistence type="predicted"/>
<accession>A0ACA9UI18</accession>
<protein>
    <submittedName>
        <fullName evidence="1">Uncharacterized protein</fullName>
    </submittedName>
</protein>
<gene>
    <name evidence="1" type="ORF">CRV2_00017192</name>
</gene>
<sequence length="117" mass="12958">MARCSAEYDRTSLIQVMMRAPAPVSTNVSSQPVIMAGMFPAGHTDKIMVPIIEKMHATIIKGQRIWMASDTHATRDEVDLFDRPTLCVFQPQVEVGVNADAQHMANEDGAEEVDWPC</sequence>
<keyword evidence="2" id="KW-1185">Reference proteome</keyword>
<dbReference type="EMBL" id="CADEHS020000498">
    <property type="protein sequence ID" value="CAG9952707.1"/>
    <property type="molecule type" value="Genomic_DNA"/>
</dbReference>
<evidence type="ECO:0000313" key="1">
    <source>
        <dbReference type="EMBL" id="CAG9952707.1"/>
    </source>
</evidence>
<organism evidence="1 2">
    <name type="scientific">Clonostachys rosea f. rosea IK726</name>
    <dbReference type="NCBI Taxonomy" id="1349383"/>
    <lineage>
        <taxon>Eukaryota</taxon>
        <taxon>Fungi</taxon>
        <taxon>Dikarya</taxon>
        <taxon>Ascomycota</taxon>
        <taxon>Pezizomycotina</taxon>
        <taxon>Sordariomycetes</taxon>
        <taxon>Hypocreomycetidae</taxon>
        <taxon>Hypocreales</taxon>
        <taxon>Bionectriaceae</taxon>
        <taxon>Clonostachys</taxon>
    </lineage>
</organism>
<evidence type="ECO:0000313" key="2">
    <source>
        <dbReference type="Proteomes" id="UP000836387"/>
    </source>
</evidence>
<name>A0ACA9UI18_BIOOC</name>
<reference evidence="1" key="2">
    <citation type="submission" date="2021-10" db="EMBL/GenBank/DDBJ databases">
        <authorList>
            <person name="Piombo E."/>
        </authorList>
    </citation>
    <scope>NUCLEOTIDE SEQUENCE</scope>
</reference>
<comment type="caution">
    <text evidence="1">The sequence shown here is derived from an EMBL/GenBank/DDBJ whole genome shotgun (WGS) entry which is preliminary data.</text>
</comment>